<feature type="domain" description="Glycosyl transferase family 1" evidence="3">
    <location>
        <begin position="221"/>
        <end position="377"/>
    </location>
</feature>
<name>A0A0P0EVW8_BACT4</name>
<keyword evidence="1 4" id="KW-0328">Glycosyltransferase</keyword>
<dbReference type="GO" id="GO:0016757">
    <property type="term" value="F:glycosyltransferase activity"/>
    <property type="evidence" value="ECO:0007669"/>
    <property type="project" value="UniProtKB-KW"/>
</dbReference>
<dbReference type="PANTHER" id="PTHR12526">
    <property type="entry name" value="GLYCOSYLTRANSFERASE"/>
    <property type="match status" value="1"/>
</dbReference>
<evidence type="ECO:0000256" key="2">
    <source>
        <dbReference type="ARBA" id="ARBA00022679"/>
    </source>
</evidence>
<dbReference type="PATRIC" id="fig|818.23.peg.3078"/>
<dbReference type="PANTHER" id="PTHR12526:SF629">
    <property type="entry name" value="TEICHURONIC ACID BIOSYNTHESIS GLYCOSYLTRANSFERASE TUAH-RELATED"/>
    <property type="match status" value="1"/>
</dbReference>
<reference evidence="5" key="2">
    <citation type="submission" date="2021-06" db="EMBL/GenBank/DDBJ databases">
        <title>Interrogation of the integrated mobile genetic elements in gut-associated Bacteroides with a consensus prediction approach.</title>
        <authorList>
            <person name="Campbell D.E."/>
            <person name="Leigh J.R."/>
            <person name="Kim T."/>
            <person name="England W."/>
            <person name="Whitaker R.J."/>
            <person name="Degnan P.H."/>
        </authorList>
    </citation>
    <scope>NUCLEOTIDE SEQUENCE</scope>
    <source>
        <strain evidence="5">VPI-3443</strain>
    </source>
</reference>
<organism evidence="4 6">
    <name type="scientific">Bacteroides thetaiotaomicron</name>
    <dbReference type="NCBI Taxonomy" id="818"/>
    <lineage>
        <taxon>Bacteria</taxon>
        <taxon>Pseudomonadati</taxon>
        <taxon>Bacteroidota</taxon>
        <taxon>Bacteroidia</taxon>
        <taxon>Bacteroidales</taxon>
        <taxon>Bacteroidaceae</taxon>
        <taxon>Bacteroides</taxon>
    </lineage>
</organism>
<evidence type="ECO:0000313" key="4">
    <source>
        <dbReference type="EMBL" id="CUP71882.1"/>
    </source>
</evidence>
<dbReference type="EMBL" id="CZAP01000011">
    <property type="protein sequence ID" value="CUP71882.1"/>
    <property type="molecule type" value="Genomic_DNA"/>
</dbReference>
<dbReference type="Proteomes" id="UP000095576">
    <property type="component" value="Unassembled WGS sequence"/>
</dbReference>
<dbReference type="KEGG" id="btho:Btheta7330_02988"/>
<dbReference type="Proteomes" id="UP001162960">
    <property type="component" value="Chromosome"/>
</dbReference>
<evidence type="ECO:0000313" key="5">
    <source>
        <dbReference type="EMBL" id="UYU93092.1"/>
    </source>
</evidence>
<dbReference type="InterPro" id="IPR001296">
    <property type="entry name" value="Glyco_trans_1"/>
</dbReference>
<accession>A0A0P0EVW8</accession>
<dbReference type="EMBL" id="CP083685">
    <property type="protein sequence ID" value="UYU93092.1"/>
    <property type="molecule type" value="Genomic_DNA"/>
</dbReference>
<proteinExistence type="predicted"/>
<dbReference type="Pfam" id="PF00534">
    <property type="entry name" value="Glycos_transf_1"/>
    <property type="match status" value="1"/>
</dbReference>
<protein>
    <submittedName>
        <fullName evidence="4 5">Glycosyltransferase</fullName>
        <ecNumber evidence="4">2.4.-.-</ecNumber>
    </submittedName>
</protein>
<gene>
    <name evidence="4" type="primary">rfaG</name>
    <name evidence="4" type="ORF">ERS852511_02984</name>
    <name evidence="5" type="ORF">KQP74_10720</name>
</gene>
<dbReference type="SUPFAM" id="SSF53756">
    <property type="entry name" value="UDP-Glycosyltransferase/glycogen phosphorylase"/>
    <property type="match status" value="1"/>
</dbReference>
<evidence type="ECO:0000259" key="3">
    <source>
        <dbReference type="Pfam" id="PF00534"/>
    </source>
</evidence>
<dbReference type="Gene3D" id="3.40.50.2000">
    <property type="entry name" value="Glycogen Phosphorylase B"/>
    <property type="match status" value="2"/>
</dbReference>
<dbReference type="EC" id="2.4.-.-" evidence="4"/>
<reference evidence="4 6" key="1">
    <citation type="submission" date="2015-09" db="EMBL/GenBank/DDBJ databases">
        <authorList>
            <consortium name="Pathogen Informatics"/>
        </authorList>
    </citation>
    <scope>NUCLEOTIDE SEQUENCE [LARGE SCALE GENOMIC DNA]</scope>
    <source>
        <strain evidence="4 6">2789STDY5834899</strain>
    </source>
</reference>
<evidence type="ECO:0000313" key="6">
    <source>
        <dbReference type="Proteomes" id="UP000095576"/>
    </source>
</evidence>
<sequence length="399" mass="45904">MKRISIITGSELRQVQGVNYFIKSFLECNKLFNNVIVDRVYSSLQVLYIDKGDKMPIGADIAIKEYAIRGVRTFLRKLLTDKFYLFALFRYELNFYHNSYRSVSNYFDDNHLVDYIIFQEVGCAYYYFKLFKKFSKGNRPKTVLVIHTEDDSGSMLMNTFNGFGRKDMQRRFNKRRDFVYSNIDKVIYISQKAYNNSILPVSKRSFVYNGSPDVKYTFVNKQNDVIQFVCVGSFVGRKGQDKIIQALKMMSDSILKRLHVTMVGDGPELEKMKSLVTQYNLDDYVTFTGRRNDVADILNGMDVFIMPSLVEGLPMSAIEAMRAGLYLILTDTGGNVELCAEGCGAICTREPKDVKREIINVINGSVISKKQKMNSRKRFLQTFSLDSMACGYERVLTNI</sequence>
<dbReference type="CDD" id="cd03801">
    <property type="entry name" value="GT4_PimA-like"/>
    <property type="match status" value="1"/>
</dbReference>
<dbReference type="AlphaFoldDB" id="A0A0P0EVW8"/>
<keyword evidence="2 4" id="KW-0808">Transferase</keyword>
<evidence type="ECO:0000256" key="1">
    <source>
        <dbReference type="ARBA" id="ARBA00022676"/>
    </source>
</evidence>
<dbReference type="RefSeq" id="WP_055300240.1">
    <property type="nucleotide sequence ID" value="NZ_BAABZI010000001.1"/>
</dbReference>